<dbReference type="EMBL" id="JAJJMB010009125">
    <property type="protein sequence ID" value="KAI3916153.1"/>
    <property type="molecule type" value="Genomic_DNA"/>
</dbReference>
<gene>
    <name evidence="9" type="ORF">MKW98_004594</name>
</gene>
<dbReference type="PROSITE" id="PS51519">
    <property type="entry name" value="RWP_RK"/>
    <property type="match status" value="1"/>
</dbReference>
<dbReference type="PANTHER" id="PTHR46373:SF12">
    <property type="entry name" value="PROTEIN RKD5"/>
    <property type="match status" value="1"/>
</dbReference>
<reference evidence="9" key="1">
    <citation type="submission" date="2022-04" db="EMBL/GenBank/DDBJ databases">
        <title>A functionally conserved STORR gene fusion in Papaver species that diverged 16.8 million years ago.</title>
        <authorList>
            <person name="Catania T."/>
        </authorList>
    </citation>
    <scope>NUCLEOTIDE SEQUENCE</scope>
    <source>
        <strain evidence="9">S-188037</strain>
    </source>
</reference>
<dbReference type="GO" id="GO:0003700">
    <property type="term" value="F:DNA-binding transcription factor activity"/>
    <property type="evidence" value="ECO:0007669"/>
    <property type="project" value="InterPro"/>
</dbReference>
<accession>A0AAD4SNI2</accession>
<evidence type="ECO:0000256" key="7">
    <source>
        <dbReference type="SAM" id="MobiDB-lite"/>
    </source>
</evidence>
<evidence type="ECO:0000259" key="8">
    <source>
        <dbReference type="PROSITE" id="PS51519"/>
    </source>
</evidence>
<feature type="region of interest" description="Disordered" evidence="7">
    <location>
        <begin position="24"/>
        <end position="48"/>
    </location>
</feature>
<keyword evidence="6" id="KW-0539">Nucleus</keyword>
<keyword evidence="5" id="KW-0804">Transcription</keyword>
<evidence type="ECO:0000313" key="9">
    <source>
        <dbReference type="EMBL" id="KAI3916153.1"/>
    </source>
</evidence>
<comment type="function">
    <text evidence="1">Putative transcription factor.</text>
</comment>
<dbReference type="InterPro" id="IPR044607">
    <property type="entry name" value="RKD-like"/>
</dbReference>
<feature type="domain" description="RWP-RK" evidence="8">
    <location>
        <begin position="38"/>
        <end position="123"/>
    </location>
</feature>
<dbReference type="AlphaFoldDB" id="A0AAD4SNI2"/>
<dbReference type="PANTHER" id="PTHR46373">
    <property type="entry name" value="PROTEIN RKD4"/>
    <property type="match status" value="1"/>
</dbReference>
<keyword evidence="3" id="KW-0175">Coiled coil</keyword>
<keyword evidence="4" id="KW-0238">DNA-binding</keyword>
<dbReference type="Proteomes" id="UP001202328">
    <property type="component" value="Unassembled WGS sequence"/>
</dbReference>
<dbReference type="GO" id="GO:0003677">
    <property type="term" value="F:DNA binding"/>
    <property type="evidence" value="ECO:0007669"/>
    <property type="project" value="UniProtKB-KW"/>
</dbReference>
<evidence type="ECO:0000256" key="1">
    <source>
        <dbReference type="ARBA" id="ARBA00004049"/>
    </source>
</evidence>
<evidence type="ECO:0000256" key="3">
    <source>
        <dbReference type="ARBA" id="ARBA00023054"/>
    </source>
</evidence>
<dbReference type="Pfam" id="PF02042">
    <property type="entry name" value="RWP-RK"/>
    <property type="match status" value="1"/>
</dbReference>
<dbReference type="InterPro" id="IPR003035">
    <property type="entry name" value="RWP-RK_dom"/>
</dbReference>
<evidence type="ECO:0000256" key="2">
    <source>
        <dbReference type="ARBA" id="ARBA00023015"/>
    </source>
</evidence>
<comment type="caution">
    <text evidence="9">The sequence shown here is derived from an EMBL/GenBank/DDBJ whole genome shotgun (WGS) entry which is preliminary data.</text>
</comment>
<name>A0AAD4SNI2_9MAGN</name>
<keyword evidence="10" id="KW-1185">Reference proteome</keyword>
<evidence type="ECO:0000313" key="10">
    <source>
        <dbReference type="Proteomes" id="UP001202328"/>
    </source>
</evidence>
<protein>
    <recommendedName>
        <fullName evidence="8">RWP-RK domain-containing protein</fullName>
    </recommendedName>
</protein>
<keyword evidence="2" id="KW-0805">Transcription regulation</keyword>
<evidence type="ECO:0000256" key="5">
    <source>
        <dbReference type="ARBA" id="ARBA00023163"/>
    </source>
</evidence>
<feature type="compositionally biased region" description="Polar residues" evidence="7">
    <location>
        <begin position="150"/>
        <end position="164"/>
    </location>
</feature>
<evidence type="ECO:0000256" key="4">
    <source>
        <dbReference type="ARBA" id="ARBA00023125"/>
    </source>
</evidence>
<feature type="region of interest" description="Disordered" evidence="7">
    <location>
        <begin position="141"/>
        <end position="164"/>
    </location>
</feature>
<sequence>MCEVKEVCTLNSTRKVHSFDLNCLPEDSDEEQTDKSVPDKKVRRRKRAAPADIAKITMDDLVKYFDVTINEAANSLNVGLTALKRKCRELGIPRWPHRKIKSLGTLIHNLQEEAERQKQVSKAAALAVVRRQRMLESEKEYIEKKPFVQQDPTSDIVQPNSAPM</sequence>
<proteinExistence type="predicted"/>
<organism evidence="9 10">
    <name type="scientific">Papaver atlanticum</name>
    <dbReference type="NCBI Taxonomy" id="357466"/>
    <lineage>
        <taxon>Eukaryota</taxon>
        <taxon>Viridiplantae</taxon>
        <taxon>Streptophyta</taxon>
        <taxon>Embryophyta</taxon>
        <taxon>Tracheophyta</taxon>
        <taxon>Spermatophyta</taxon>
        <taxon>Magnoliopsida</taxon>
        <taxon>Ranunculales</taxon>
        <taxon>Papaveraceae</taxon>
        <taxon>Papaveroideae</taxon>
        <taxon>Papaver</taxon>
    </lineage>
</organism>
<evidence type="ECO:0000256" key="6">
    <source>
        <dbReference type="ARBA" id="ARBA00023242"/>
    </source>
</evidence>